<dbReference type="EMBL" id="KZ679257">
    <property type="protein sequence ID" value="PTB44996.1"/>
    <property type="molecule type" value="Genomic_DNA"/>
</dbReference>
<organism evidence="2 3">
    <name type="scientific">Trichoderma asperellum (strain ATCC 204424 / CBS 433.97 / NBRC 101777)</name>
    <dbReference type="NCBI Taxonomy" id="1042311"/>
    <lineage>
        <taxon>Eukaryota</taxon>
        <taxon>Fungi</taxon>
        <taxon>Dikarya</taxon>
        <taxon>Ascomycota</taxon>
        <taxon>Pezizomycotina</taxon>
        <taxon>Sordariomycetes</taxon>
        <taxon>Hypocreomycetidae</taxon>
        <taxon>Hypocreales</taxon>
        <taxon>Hypocreaceae</taxon>
        <taxon>Trichoderma</taxon>
    </lineage>
</organism>
<evidence type="ECO:0000313" key="2">
    <source>
        <dbReference type="EMBL" id="PTB44996.1"/>
    </source>
</evidence>
<keyword evidence="3" id="KW-1185">Reference proteome</keyword>
<keyword evidence="1" id="KW-0472">Membrane</keyword>
<accession>A0A2T3ZJM2</accession>
<gene>
    <name evidence="2" type="ORF">M441DRAFT_54086</name>
</gene>
<name>A0A2T3ZJM2_TRIA4</name>
<proteinExistence type="predicted"/>
<sequence length="62" mass="7139">MDADGNFIISHGVWELKVRRLLLSFLWFSGAHLPIAALKRHNAVHKFHSIKIDEDSIKSCIR</sequence>
<evidence type="ECO:0000313" key="3">
    <source>
        <dbReference type="Proteomes" id="UP000240493"/>
    </source>
</evidence>
<keyword evidence="1" id="KW-1133">Transmembrane helix</keyword>
<dbReference type="AlphaFoldDB" id="A0A2T3ZJM2"/>
<keyword evidence="1" id="KW-0812">Transmembrane</keyword>
<feature type="transmembrane region" description="Helical" evidence="1">
    <location>
        <begin position="20"/>
        <end position="38"/>
    </location>
</feature>
<evidence type="ECO:0000256" key="1">
    <source>
        <dbReference type="SAM" id="Phobius"/>
    </source>
</evidence>
<protein>
    <submittedName>
        <fullName evidence="2">Uncharacterized protein</fullName>
    </submittedName>
</protein>
<reference evidence="2 3" key="1">
    <citation type="submission" date="2016-07" db="EMBL/GenBank/DDBJ databases">
        <title>Multiple horizontal gene transfer events from other fungi enriched the ability of initially mycotrophic Trichoderma (Ascomycota) to feed on dead plant biomass.</title>
        <authorList>
            <consortium name="DOE Joint Genome Institute"/>
            <person name="Aerts A."/>
            <person name="Atanasova L."/>
            <person name="Chenthamara K."/>
            <person name="Zhang J."/>
            <person name="Grujic M."/>
            <person name="Henrissat B."/>
            <person name="Kuo A."/>
            <person name="Salamov A."/>
            <person name="Lipzen A."/>
            <person name="Labutti K."/>
            <person name="Barry K."/>
            <person name="Miao Y."/>
            <person name="Rahimi M.J."/>
            <person name="Shen Q."/>
            <person name="Grigoriev I.V."/>
            <person name="Kubicek C.P."/>
            <person name="Druzhinina I.S."/>
        </authorList>
    </citation>
    <scope>NUCLEOTIDE SEQUENCE [LARGE SCALE GENOMIC DNA]</scope>
    <source>
        <strain evidence="2 3">CBS 433.97</strain>
    </source>
</reference>
<dbReference type="Proteomes" id="UP000240493">
    <property type="component" value="Unassembled WGS sequence"/>
</dbReference>